<evidence type="ECO:0000313" key="2">
    <source>
        <dbReference type="Proteomes" id="UP000000557"/>
    </source>
</evidence>
<sequence length="173" mass="19252">MLLGRFTVFPGEERTLAVQIQSEEFRFNEWNDKHIEQGFSWRPGSVSFETLSDIGLLAVEVCVEPTFEIAPSAIRAVQVPFAVPEGESIFVGALIDEEDHRFVVPPGDYALVYQTGLVEADPPPGPSELDDADTWCRLSFVRQDNTQAEILRIEAGYMPVLPLLMQARAVGVE</sequence>
<dbReference type="HOGENOM" id="CLU_1545443_0_0_3"/>
<organism evidence="1 2">
    <name type="scientific">Gloeobacter violaceus (strain ATCC 29082 / PCC 7421)</name>
    <dbReference type="NCBI Taxonomy" id="251221"/>
    <lineage>
        <taxon>Bacteria</taxon>
        <taxon>Bacillati</taxon>
        <taxon>Cyanobacteriota</taxon>
        <taxon>Cyanophyceae</taxon>
        <taxon>Gloeobacterales</taxon>
        <taxon>Gloeobacteraceae</taxon>
        <taxon>Gloeobacter</taxon>
    </lineage>
</organism>
<dbReference type="STRING" id="251221.gene:10760520"/>
<accession>Q7NCG3</accession>
<protein>
    <submittedName>
        <fullName evidence="1">Gll3016 protein</fullName>
    </submittedName>
</protein>
<dbReference type="InterPro" id="IPR038691">
    <property type="entry name" value="ComJ_sf"/>
</dbReference>
<keyword evidence="2" id="KW-1185">Reference proteome</keyword>
<dbReference type="EMBL" id="BA000045">
    <property type="protein sequence ID" value="BAC90957.1"/>
    <property type="molecule type" value="Genomic_DNA"/>
</dbReference>
<dbReference type="RefSeq" id="WP_011143009.1">
    <property type="nucleotide sequence ID" value="NC_005125.1"/>
</dbReference>
<dbReference type="InParanoid" id="Q7NCG3"/>
<dbReference type="AlphaFoldDB" id="Q7NCG3"/>
<gene>
    <name evidence="1" type="ordered locus">gll3016</name>
</gene>
<reference evidence="1 2" key="1">
    <citation type="journal article" date="2003" name="DNA Res.">
        <title>Complete genome structure of Gloeobacter violaceus PCC 7421, a cyanobacterium that lacks thylakoids.</title>
        <authorList>
            <person name="Nakamura Y."/>
            <person name="Kaneko T."/>
            <person name="Sato S."/>
            <person name="Mimuro M."/>
            <person name="Miyashita H."/>
            <person name="Tsuchiya T."/>
            <person name="Sasamoto S."/>
            <person name="Watanabe A."/>
            <person name="Kawashima K."/>
            <person name="Kishida Y."/>
            <person name="Kiyokawa C."/>
            <person name="Kohara M."/>
            <person name="Matsumoto M."/>
            <person name="Matsuno A."/>
            <person name="Nakazaki N."/>
            <person name="Shimpo S."/>
            <person name="Takeuchi C."/>
            <person name="Yamada M."/>
            <person name="Tabata S."/>
        </authorList>
    </citation>
    <scope>NUCLEOTIDE SEQUENCE [LARGE SCALE GENOMIC DNA]</scope>
    <source>
        <strain evidence="2">ATCC 29082 / PCC 7421</strain>
    </source>
</reference>
<dbReference type="Gene3D" id="2.60.34.30">
    <property type="entry name" value="Competence, DNA-entry nuclease inhibitor, ComJ"/>
    <property type="match status" value="1"/>
</dbReference>
<dbReference type="OrthoDB" id="9182344at2"/>
<dbReference type="Pfam" id="PF11033">
    <property type="entry name" value="ComJ"/>
    <property type="match status" value="1"/>
</dbReference>
<dbReference type="InterPro" id="IPR020354">
    <property type="entry name" value="Competence_nuclease_inhibitor"/>
</dbReference>
<reference evidence="1 2" key="2">
    <citation type="journal article" date="2003" name="DNA Res.">
        <title>Complete genome structure of Gloeobacter violaceus PCC 7421, a cyanobacterium that lacks thylakoids (supplement).</title>
        <authorList>
            <person name="Nakamura Y."/>
            <person name="Kaneko T."/>
            <person name="Sato S."/>
            <person name="Mimuro M."/>
            <person name="Miyashita H."/>
            <person name="Tsuchiya T."/>
            <person name="Sasamoto S."/>
            <person name="Watanabe A."/>
            <person name="Kawashima K."/>
            <person name="Kishida Y."/>
            <person name="Kiyokawa C."/>
            <person name="Kohara M."/>
            <person name="Matsumoto M."/>
            <person name="Matsuno A."/>
            <person name="Nakazaki N."/>
            <person name="Shimpo S."/>
            <person name="Takeuchi C."/>
            <person name="Yamada M."/>
            <person name="Tabata S."/>
        </authorList>
    </citation>
    <scope>NUCLEOTIDE SEQUENCE [LARGE SCALE GENOMIC DNA]</scope>
    <source>
        <strain evidence="2">ATCC 29082 / PCC 7421</strain>
    </source>
</reference>
<evidence type="ECO:0000313" key="1">
    <source>
        <dbReference type="EMBL" id="BAC90957.1"/>
    </source>
</evidence>
<name>Q7NCG3_GLOVI</name>
<dbReference type="EnsemblBacteria" id="BAC90957">
    <property type="protein sequence ID" value="BAC90957"/>
    <property type="gene ID" value="BAC90957"/>
</dbReference>
<proteinExistence type="predicted"/>
<dbReference type="KEGG" id="gvi:gll3016"/>
<dbReference type="Proteomes" id="UP000000557">
    <property type="component" value="Chromosome"/>
</dbReference>